<gene>
    <name evidence="1" type="ORF">BCF53_11484</name>
</gene>
<sequence length="239" mass="26949">MCGFIYNVASFPLLEPLFDIAGYEEEQIREILTKQFLRPTDTVLNLIPTRSGPFIMPATWWLATGADGKINPKVTSFNAQSRRLTTAKIHQQKPRSIRSVVLASGFCEWQPITIQDDLLDGAVSKTIQKKQMLIELSDSKLMLMGAVSKLRLKADGTPQVNTAVITLPTHPDFATIHEQSFPLLLHASELTDWLNPELPMEHFSQLLLTTELRMDIEITHVDRDLHPLSKPDNLKAKPE</sequence>
<dbReference type="GO" id="GO:0003697">
    <property type="term" value="F:single-stranded DNA binding"/>
    <property type="evidence" value="ECO:0007669"/>
    <property type="project" value="InterPro"/>
</dbReference>
<dbReference type="RefSeq" id="WP_132702730.1">
    <property type="nucleotide sequence ID" value="NZ_SLZR01000014.1"/>
</dbReference>
<organism evidence="1 2">
    <name type="scientific">Reinekea marinisedimentorum</name>
    <dbReference type="NCBI Taxonomy" id="230495"/>
    <lineage>
        <taxon>Bacteria</taxon>
        <taxon>Pseudomonadati</taxon>
        <taxon>Pseudomonadota</taxon>
        <taxon>Gammaproteobacteria</taxon>
        <taxon>Oceanospirillales</taxon>
        <taxon>Saccharospirillaceae</taxon>
        <taxon>Reinekea</taxon>
    </lineage>
</organism>
<dbReference type="SUPFAM" id="SSF143081">
    <property type="entry name" value="BB1717-like"/>
    <property type="match status" value="1"/>
</dbReference>
<dbReference type="Proteomes" id="UP000295793">
    <property type="component" value="Unassembled WGS sequence"/>
</dbReference>
<accession>A0A4R3I074</accession>
<dbReference type="GO" id="GO:0106300">
    <property type="term" value="P:protein-DNA covalent cross-linking repair"/>
    <property type="evidence" value="ECO:0007669"/>
    <property type="project" value="InterPro"/>
</dbReference>
<evidence type="ECO:0000313" key="1">
    <source>
        <dbReference type="EMBL" id="TCS38918.1"/>
    </source>
</evidence>
<protein>
    <submittedName>
        <fullName evidence="1">Putative SOS response-associated peptidase YedK</fullName>
    </submittedName>
</protein>
<proteinExistence type="predicted"/>
<dbReference type="Gene3D" id="3.90.1680.10">
    <property type="entry name" value="SOS response associated peptidase-like"/>
    <property type="match status" value="1"/>
</dbReference>
<dbReference type="Pfam" id="PF02586">
    <property type="entry name" value="SRAP"/>
    <property type="match status" value="1"/>
</dbReference>
<dbReference type="EMBL" id="SLZR01000014">
    <property type="protein sequence ID" value="TCS38918.1"/>
    <property type="molecule type" value="Genomic_DNA"/>
</dbReference>
<evidence type="ECO:0000313" key="2">
    <source>
        <dbReference type="Proteomes" id="UP000295793"/>
    </source>
</evidence>
<name>A0A4R3I074_9GAMM</name>
<dbReference type="AlphaFoldDB" id="A0A4R3I074"/>
<dbReference type="OrthoDB" id="6192129at2"/>
<reference evidence="1 2" key="1">
    <citation type="submission" date="2019-03" db="EMBL/GenBank/DDBJ databases">
        <title>Genomic Encyclopedia of Archaeal and Bacterial Type Strains, Phase II (KMG-II): from individual species to whole genera.</title>
        <authorList>
            <person name="Goeker M."/>
        </authorList>
    </citation>
    <scope>NUCLEOTIDE SEQUENCE [LARGE SCALE GENOMIC DNA]</scope>
    <source>
        <strain evidence="1 2">DSM 15388</strain>
    </source>
</reference>
<dbReference type="InterPro" id="IPR003738">
    <property type="entry name" value="SRAP"/>
</dbReference>
<keyword evidence="2" id="KW-1185">Reference proteome</keyword>
<comment type="caution">
    <text evidence="1">The sequence shown here is derived from an EMBL/GenBank/DDBJ whole genome shotgun (WGS) entry which is preliminary data.</text>
</comment>
<dbReference type="InterPro" id="IPR036590">
    <property type="entry name" value="SRAP-like"/>
</dbReference>